<gene>
    <name evidence="3" type="ORF">CMsap09_03490</name>
</gene>
<dbReference type="Proteomes" id="UP000195106">
    <property type="component" value="Unassembled WGS sequence"/>
</dbReference>
<dbReference type="AlphaFoldDB" id="A0A251XRS8"/>
<feature type="signal peptide" evidence="2">
    <location>
        <begin position="1"/>
        <end position="23"/>
    </location>
</feature>
<proteinExistence type="predicted"/>
<sequence>MRRSPFAPAALAAVLLLAGCAPAAGGASTLSAPVAAGGDGSADDPIADATPAETTGYDCNSRPVDPAAFAERRPLSSLGEDGMAALDEATRGQGYEERLAEGGWSVLSASARSIELLRPVTEPYDLGNGEIPPDHEYLAVERVAEPGAEPAWMVWSSSPCALRLDHAGLELATVAFEESPDPGSDRLTFLVTEHACNSGQDAAGRVQLLVLEETDERVAVAFGVRPDDGEAEDCQGNPATPTAVALAAPLGDREVVDAGLVSPRPVGLRPGM</sequence>
<evidence type="ECO:0000313" key="4">
    <source>
        <dbReference type="Proteomes" id="UP000195106"/>
    </source>
</evidence>
<dbReference type="PROSITE" id="PS51257">
    <property type="entry name" value="PROKAR_LIPOPROTEIN"/>
    <property type="match status" value="1"/>
</dbReference>
<evidence type="ECO:0008006" key="5">
    <source>
        <dbReference type="Google" id="ProtNLM"/>
    </source>
</evidence>
<evidence type="ECO:0000313" key="3">
    <source>
        <dbReference type="EMBL" id="OUE07989.1"/>
    </source>
</evidence>
<name>A0A251XRS8_9MICO</name>
<organism evidence="3 4">
    <name type="scientific">Clavibacter michiganensis</name>
    <dbReference type="NCBI Taxonomy" id="28447"/>
    <lineage>
        <taxon>Bacteria</taxon>
        <taxon>Bacillati</taxon>
        <taxon>Actinomycetota</taxon>
        <taxon>Actinomycetes</taxon>
        <taxon>Micrococcales</taxon>
        <taxon>Microbacteriaceae</taxon>
        <taxon>Clavibacter</taxon>
    </lineage>
</organism>
<protein>
    <recommendedName>
        <fullName evidence="5">Lipoprotein</fullName>
    </recommendedName>
</protein>
<accession>A0A251XRS8</accession>
<evidence type="ECO:0000256" key="2">
    <source>
        <dbReference type="SAM" id="SignalP"/>
    </source>
</evidence>
<reference evidence="3 4" key="1">
    <citation type="submission" date="2016-08" db="EMBL/GenBank/DDBJ databases">
        <title>Genome sequence of Clavibacter michiganensis spp. strain CASJ009.</title>
        <authorList>
            <person name="Thapa S.P."/>
            <person name="Coaker G."/>
        </authorList>
    </citation>
    <scope>NUCLEOTIDE SEQUENCE [LARGE SCALE GENOMIC DNA]</scope>
    <source>
        <strain evidence="3">CASJ009</strain>
    </source>
</reference>
<feature type="region of interest" description="Disordered" evidence="1">
    <location>
        <begin position="36"/>
        <end position="65"/>
    </location>
</feature>
<evidence type="ECO:0000256" key="1">
    <source>
        <dbReference type="SAM" id="MobiDB-lite"/>
    </source>
</evidence>
<dbReference type="EMBL" id="MDHJ01000001">
    <property type="protein sequence ID" value="OUE07989.1"/>
    <property type="molecule type" value="Genomic_DNA"/>
</dbReference>
<comment type="caution">
    <text evidence="3">The sequence shown here is derived from an EMBL/GenBank/DDBJ whole genome shotgun (WGS) entry which is preliminary data.</text>
</comment>
<keyword evidence="2" id="KW-0732">Signal</keyword>
<feature type="chain" id="PRO_5013100869" description="Lipoprotein" evidence="2">
    <location>
        <begin position="24"/>
        <end position="272"/>
    </location>
</feature>